<gene>
    <name evidence="1" type="ORF">BKA07_003731</name>
</gene>
<keyword evidence="2" id="KW-1185">Reference proteome</keyword>
<organism evidence="1 2">
    <name type="scientific">Brevibacterium marinum</name>
    <dbReference type="NCBI Taxonomy" id="418643"/>
    <lineage>
        <taxon>Bacteria</taxon>
        <taxon>Bacillati</taxon>
        <taxon>Actinomycetota</taxon>
        <taxon>Actinomycetes</taxon>
        <taxon>Micrococcales</taxon>
        <taxon>Brevibacteriaceae</taxon>
        <taxon>Brevibacterium</taxon>
    </lineage>
</organism>
<dbReference type="EMBL" id="JAATJN010000001">
    <property type="protein sequence ID" value="NJC58696.1"/>
    <property type="molecule type" value="Genomic_DNA"/>
</dbReference>
<name>A0A846S3H2_9MICO</name>
<comment type="caution">
    <text evidence="1">The sequence shown here is derived from an EMBL/GenBank/DDBJ whole genome shotgun (WGS) entry which is preliminary data.</text>
</comment>
<dbReference type="Proteomes" id="UP000576792">
    <property type="component" value="Unassembled WGS sequence"/>
</dbReference>
<sequence>MAQTGIFRAFLCARTVSATRTAPRPTAGYANDSWERAAIGWCGSEP</sequence>
<accession>A0A846S3H2</accession>
<evidence type="ECO:0000313" key="1">
    <source>
        <dbReference type="EMBL" id="NJC58696.1"/>
    </source>
</evidence>
<evidence type="ECO:0000313" key="2">
    <source>
        <dbReference type="Proteomes" id="UP000576792"/>
    </source>
</evidence>
<protein>
    <submittedName>
        <fullName evidence="1">Uncharacterized protein</fullName>
    </submittedName>
</protein>
<proteinExistence type="predicted"/>
<dbReference type="AlphaFoldDB" id="A0A846S3H2"/>
<reference evidence="1 2" key="1">
    <citation type="submission" date="2020-03" db="EMBL/GenBank/DDBJ databases">
        <title>Sequencing the genomes of 1000 actinobacteria strains.</title>
        <authorList>
            <person name="Klenk H.-P."/>
        </authorList>
    </citation>
    <scope>NUCLEOTIDE SEQUENCE [LARGE SCALE GENOMIC DNA]</scope>
    <source>
        <strain evidence="1 2">DSM 18964</strain>
    </source>
</reference>